<evidence type="ECO:0000313" key="4">
    <source>
        <dbReference type="Proteomes" id="UP000276128"/>
    </source>
</evidence>
<evidence type="ECO:0000256" key="1">
    <source>
        <dbReference type="SAM" id="MobiDB-lite"/>
    </source>
</evidence>
<dbReference type="OrthoDB" id="4376109at2"/>
<keyword evidence="4" id="KW-1185">Reference proteome</keyword>
<organism evidence="3 4">
    <name type="scientific">Paenibacillus whitsoniae</name>
    <dbReference type="NCBI Taxonomy" id="2496558"/>
    <lineage>
        <taxon>Bacteria</taxon>
        <taxon>Bacillati</taxon>
        <taxon>Bacillota</taxon>
        <taxon>Bacilli</taxon>
        <taxon>Bacillales</taxon>
        <taxon>Paenibacillaceae</taxon>
        <taxon>Paenibacillus</taxon>
    </lineage>
</organism>
<feature type="compositionally biased region" description="Low complexity" evidence="1">
    <location>
        <begin position="86"/>
        <end position="106"/>
    </location>
</feature>
<dbReference type="RefSeq" id="WP_126142038.1">
    <property type="nucleotide sequence ID" value="NZ_RXHU01000042.1"/>
</dbReference>
<feature type="chain" id="PRO_5038992467" evidence="2">
    <location>
        <begin position="27"/>
        <end position="221"/>
    </location>
</feature>
<protein>
    <submittedName>
        <fullName evidence="3">Uncharacterized protein</fullName>
    </submittedName>
</protein>
<sequence>MNIFKLGKQLTIGFTLFALLSACSSAGTSQAPVQHDKAAAVQPAATTGDAAAKEATPAPVTTITPVSVQVSAAATTVPTAAATAAAATATPTPTSVTPSAAKVTPDVAPPSPTPAATKPTSLPAKEEAASVQIVSVTSPAARNATATLKAKVAPGATASIVVHYKSGPSTAAGLETKQADINGNGNVSWSWKVGGNTSFGSWPITVRSGNASAETSFEVVR</sequence>
<evidence type="ECO:0000313" key="3">
    <source>
        <dbReference type="EMBL" id="RTE08822.1"/>
    </source>
</evidence>
<gene>
    <name evidence="3" type="ORF">EJQ19_14950</name>
</gene>
<dbReference type="Proteomes" id="UP000276128">
    <property type="component" value="Unassembled WGS sequence"/>
</dbReference>
<dbReference type="EMBL" id="RXHU01000042">
    <property type="protein sequence ID" value="RTE08822.1"/>
    <property type="molecule type" value="Genomic_DNA"/>
</dbReference>
<evidence type="ECO:0000256" key="2">
    <source>
        <dbReference type="SAM" id="SignalP"/>
    </source>
</evidence>
<dbReference type="AlphaFoldDB" id="A0A3S0A3Q9"/>
<keyword evidence="2" id="KW-0732">Signal</keyword>
<feature type="compositionally biased region" description="Low complexity" evidence="1">
    <location>
        <begin position="114"/>
        <end position="123"/>
    </location>
</feature>
<feature type="region of interest" description="Disordered" evidence="1">
    <location>
        <begin position="86"/>
        <end position="123"/>
    </location>
</feature>
<feature type="signal peptide" evidence="2">
    <location>
        <begin position="1"/>
        <end position="26"/>
    </location>
</feature>
<proteinExistence type="predicted"/>
<reference evidence="3 4" key="1">
    <citation type="submission" date="2018-12" db="EMBL/GenBank/DDBJ databases">
        <title>Bacillus ochoae sp. nov., Paenibacillus whitsoniae sp. nov., Paenibacillus spiritus sp. nov. Isolated from the Mars Exploration Rover during spacecraft assembly.</title>
        <authorList>
            <person name="Seuylemezian A."/>
            <person name="Vaishampayan P."/>
        </authorList>
    </citation>
    <scope>NUCLEOTIDE SEQUENCE [LARGE SCALE GENOMIC DNA]</scope>
    <source>
        <strain evidence="3 4">MER 54</strain>
    </source>
</reference>
<accession>A0A3S0A3Q9</accession>
<dbReference type="PROSITE" id="PS51257">
    <property type="entry name" value="PROKAR_LIPOPROTEIN"/>
    <property type="match status" value="1"/>
</dbReference>
<name>A0A3S0A3Q9_9BACL</name>
<comment type="caution">
    <text evidence="3">The sequence shown here is derived from an EMBL/GenBank/DDBJ whole genome shotgun (WGS) entry which is preliminary data.</text>
</comment>